<evidence type="ECO:0000256" key="7">
    <source>
        <dbReference type="SAM" id="Phobius"/>
    </source>
</evidence>
<feature type="region of interest" description="Disordered" evidence="6">
    <location>
        <begin position="14"/>
        <end position="33"/>
    </location>
</feature>
<dbReference type="FunCoup" id="L5K6L2">
    <property type="interactions" value="106"/>
</dbReference>
<evidence type="ECO:0000313" key="10">
    <source>
        <dbReference type="Proteomes" id="UP000010552"/>
    </source>
</evidence>
<evidence type="ECO:0000256" key="5">
    <source>
        <dbReference type="ARBA" id="ARBA00081628"/>
    </source>
</evidence>
<keyword evidence="2" id="KW-0067">ATP-binding</keyword>
<evidence type="ECO:0000256" key="2">
    <source>
        <dbReference type="ARBA" id="ARBA00022840"/>
    </source>
</evidence>
<dbReference type="EMBL" id="KB030979">
    <property type="protein sequence ID" value="ELK07349.1"/>
    <property type="molecule type" value="Genomic_DNA"/>
</dbReference>
<name>L5K6L2_PTEAL</name>
<proteinExistence type="predicted"/>
<dbReference type="AlphaFoldDB" id="L5K6L2"/>
<dbReference type="InParanoid" id="L5K6L2"/>
<evidence type="ECO:0000259" key="8">
    <source>
        <dbReference type="PROSITE" id="PS50011"/>
    </source>
</evidence>
<keyword evidence="1" id="KW-0547">Nucleotide-binding</keyword>
<evidence type="ECO:0000256" key="4">
    <source>
        <dbReference type="ARBA" id="ARBA00079669"/>
    </source>
</evidence>
<dbReference type="InterPro" id="IPR011009">
    <property type="entry name" value="Kinase-like_dom_sf"/>
</dbReference>
<keyword evidence="9" id="KW-0808">Transferase</keyword>
<dbReference type="Gene3D" id="1.10.510.10">
    <property type="entry name" value="Transferase(Phosphotransferase) domain 1"/>
    <property type="match status" value="1"/>
</dbReference>
<dbReference type="PANTHER" id="PTHR24363">
    <property type="entry name" value="SERINE/THREONINE PROTEIN KINASE"/>
    <property type="match status" value="1"/>
</dbReference>
<evidence type="ECO:0000256" key="1">
    <source>
        <dbReference type="ARBA" id="ARBA00022741"/>
    </source>
</evidence>
<protein>
    <recommendedName>
        <fullName evidence="3">Serine/threonine kinase-like domain-containing protein STKLD1</fullName>
    </recommendedName>
    <alternativeName>
        <fullName evidence="5">Serine/threonine kinase-like domain-containing protein 1</fullName>
    </alternativeName>
    <alternativeName>
        <fullName evidence="4">Sugen kinase 071</fullName>
    </alternativeName>
</protein>
<evidence type="ECO:0000256" key="6">
    <source>
        <dbReference type="SAM" id="MobiDB-lite"/>
    </source>
</evidence>
<evidence type="ECO:0000313" key="9">
    <source>
        <dbReference type="EMBL" id="ELK07349.1"/>
    </source>
</evidence>
<dbReference type="Pfam" id="PF00069">
    <property type="entry name" value="Pkinase"/>
    <property type="match status" value="1"/>
</dbReference>
<feature type="transmembrane region" description="Helical" evidence="7">
    <location>
        <begin position="42"/>
        <end position="64"/>
    </location>
</feature>
<dbReference type="SUPFAM" id="SSF48371">
    <property type="entry name" value="ARM repeat"/>
    <property type="match status" value="1"/>
</dbReference>
<dbReference type="GO" id="GO:0004674">
    <property type="term" value="F:protein serine/threonine kinase activity"/>
    <property type="evidence" value="ECO:0007669"/>
    <property type="project" value="TreeGrafter"/>
</dbReference>
<dbReference type="GO" id="GO:0005524">
    <property type="term" value="F:ATP binding"/>
    <property type="evidence" value="ECO:0007669"/>
    <property type="project" value="UniProtKB-KW"/>
</dbReference>
<dbReference type="eggNOG" id="KOG0589">
    <property type="taxonomic scope" value="Eukaryota"/>
</dbReference>
<accession>L5K6L2</accession>
<feature type="compositionally biased region" description="Gly residues" evidence="6">
    <location>
        <begin position="16"/>
        <end position="33"/>
    </location>
</feature>
<dbReference type="PANTHER" id="PTHR24363:SF5">
    <property type="entry name" value="SERINE_THREONINE KINASE-LIKE DOMAIN-CONTAINING PROTEIN STKLD1"/>
    <property type="match status" value="1"/>
</dbReference>
<dbReference type="InterPro" id="IPR011989">
    <property type="entry name" value="ARM-like"/>
</dbReference>
<dbReference type="FunFam" id="1.25.10.10:FF:000579">
    <property type="entry name" value="Serine/threonine kinase like domain containing 1"/>
    <property type="match status" value="1"/>
</dbReference>
<dbReference type="Proteomes" id="UP000010552">
    <property type="component" value="Unassembled WGS sequence"/>
</dbReference>
<evidence type="ECO:0000256" key="3">
    <source>
        <dbReference type="ARBA" id="ARBA00072818"/>
    </source>
</evidence>
<dbReference type="FunFam" id="1.10.510.10:FF:001115">
    <property type="entry name" value="Serine/threonine kinase like domain containing 1"/>
    <property type="match status" value="1"/>
</dbReference>
<keyword evidence="7" id="KW-1133">Transmembrane helix</keyword>
<keyword evidence="9" id="KW-0418">Kinase</keyword>
<dbReference type="STRING" id="9402.L5K6L2"/>
<reference evidence="10" key="1">
    <citation type="journal article" date="2013" name="Science">
        <title>Comparative analysis of bat genomes provides insight into the evolution of flight and immunity.</title>
        <authorList>
            <person name="Zhang G."/>
            <person name="Cowled C."/>
            <person name="Shi Z."/>
            <person name="Huang Z."/>
            <person name="Bishop-Lilly K.A."/>
            <person name="Fang X."/>
            <person name="Wynne J.W."/>
            <person name="Xiong Z."/>
            <person name="Baker M.L."/>
            <person name="Zhao W."/>
            <person name="Tachedjian M."/>
            <person name="Zhu Y."/>
            <person name="Zhou P."/>
            <person name="Jiang X."/>
            <person name="Ng J."/>
            <person name="Yang L."/>
            <person name="Wu L."/>
            <person name="Xiao J."/>
            <person name="Feng Y."/>
            <person name="Chen Y."/>
            <person name="Sun X."/>
            <person name="Zhang Y."/>
            <person name="Marsh G.A."/>
            <person name="Crameri G."/>
            <person name="Broder C.C."/>
            <person name="Frey K.G."/>
            <person name="Wang L.F."/>
            <person name="Wang J."/>
        </authorList>
    </citation>
    <scope>NUCLEOTIDE SEQUENCE [LARGE SCALE GENOMIC DNA]</scope>
</reference>
<dbReference type="InterPro" id="IPR000719">
    <property type="entry name" value="Prot_kinase_dom"/>
</dbReference>
<sequence>MWWDVNDRSLAPLVNNGGGGGDGGDGGEDGGGGVDGGADGSVLMVVVKMVVLLVVVVMVVLMVVECIDDHNANEALEEVTLGGDMMQNTQPLSCGLLRRAWWKLGGGGEGQNPLSLCALQPDAPRSPRESVLKHSFLNPDADDLGFLFSEKIKCKYRLQLMPLLKLRHDHIAFYRELFITWNGKISSLFLCLVMDYSAGSFQKVIEKKREKKTIIDSEWLQNMLGQVLDALEYLHQLDIIHRNLKPSNIALVSSNHCKLQDLSSEVLMTHKAKWNIRAEEDPVQKSWMAPEALNFSFSKKADIWSLGCIILDMVSCSFLDASEAMLLRKSIRSLPGGLRSVLSTMEGRQIPQAKMFSALLPQMLQPEPSERIAVGDVIRIVFSSGSLRSLSSTLTLHRQEVPAFVSDVLLAGSLPTVLEVMQSSSRPEVQLKAMNRLLAMPDDELGIPWPMELVDQLIGIMKQHERNLDVQLRACSLLLRVLGQALAKDPAAELPSDSSVTLALLSIMRSHPKSQQLLGMGYTLLSMICSRGPTAEELQKAGLFEHILAHLDTFSENRDVCISGLSLLWVLLVDVSAIIVSAPLEKAPVLVAKLLATYPTDVEMAEVGCAVLWLLSLLGCIKEHQFEEVVVLFLRSMRLGQDRVLLVNNAYRGLASLVKVSELAALQVVVPQKDSSGLTLVKETYQLHRDNPGVVENLCLLLAHLASYREDPSPPPPRASLRGALLPALNGRRERSPLNVLFVTRVPTLHPAPDPLGTEGTEDILSELLSNNIQPLVQEIRERFTSSLELVSYAERVILRLQEATPPSSARGQSALP</sequence>
<organism evidence="9 10">
    <name type="scientific">Pteropus alecto</name>
    <name type="common">Black flying fox</name>
    <dbReference type="NCBI Taxonomy" id="9402"/>
    <lineage>
        <taxon>Eukaryota</taxon>
        <taxon>Metazoa</taxon>
        <taxon>Chordata</taxon>
        <taxon>Craniata</taxon>
        <taxon>Vertebrata</taxon>
        <taxon>Euteleostomi</taxon>
        <taxon>Mammalia</taxon>
        <taxon>Eutheria</taxon>
        <taxon>Laurasiatheria</taxon>
        <taxon>Chiroptera</taxon>
        <taxon>Yinpterochiroptera</taxon>
        <taxon>Pteropodoidea</taxon>
        <taxon>Pteropodidae</taxon>
        <taxon>Pteropodinae</taxon>
        <taxon>Pteropus</taxon>
    </lineage>
</organism>
<dbReference type="Gene3D" id="1.25.10.10">
    <property type="entry name" value="Leucine-rich Repeat Variant"/>
    <property type="match status" value="1"/>
</dbReference>
<feature type="domain" description="Protein kinase" evidence="8">
    <location>
        <begin position="98"/>
        <end position="383"/>
    </location>
</feature>
<dbReference type="SUPFAM" id="SSF56112">
    <property type="entry name" value="Protein kinase-like (PK-like)"/>
    <property type="match status" value="1"/>
</dbReference>
<gene>
    <name evidence="9" type="ORF">PAL_GLEAN10012642</name>
</gene>
<keyword evidence="7" id="KW-0812">Transmembrane</keyword>
<dbReference type="CDD" id="cd00180">
    <property type="entry name" value="PKc"/>
    <property type="match status" value="1"/>
</dbReference>
<keyword evidence="7" id="KW-0472">Membrane</keyword>
<keyword evidence="10" id="KW-1185">Reference proteome</keyword>
<dbReference type="PROSITE" id="PS50011">
    <property type="entry name" value="PROTEIN_KINASE_DOM"/>
    <property type="match status" value="1"/>
</dbReference>
<dbReference type="InterPro" id="IPR016024">
    <property type="entry name" value="ARM-type_fold"/>
</dbReference>